<reference evidence="2 3" key="1">
    <citation type="submission" date="2019-07" db="EMBL/GenBank/DDBJ databases">
        <title>R&amp;d 2014.</title>
        <authorList>
            <person name="Klenk H.-P."/>
        </authorList>
    </citation>
    <scope>NUCLEOTIDE SEQUENCE [LARGE SCALE GENOMIC DNA]</scope>
    <source>
        <strain evidence="2 3">DSM 45764</strain>
    </source>
</reference>
<dbReference type="PROSITE" id="PS51257">
    <property type="entry name" value="PROKAR_LIPOPROTEIN"/>
    <property type="match status" value="1"/>
</dbReference>
<evidence type="ECO:0008006" key="4">
    <source>
        <dbReference type="Google" id="ProtNLM"/>
    </source>
</evidence>
<comment type="caution">
    <text evidence="2">The sequence shown here is derived from an EMBL/GenBank/DDBJ whole genome shotgun (WGS) entry which is preliminary data.</text>
</comment>
<evidence type="ECO:0000256" key="1">
    <source>
        <dbReference type="SAM" id="SignalP"/>
    </source>
</evidence>
<name>A0A562IQF9_9ACTN</name>
<dbReference type="Proteomes" id="UP000321490">
    <property type="component" value="Unassembled WGS sequence"/>
</dbReference>
<dbReference type="EMBL" id="VLKF01000001">
    <property type="protein sequence ID" value="TWH73279.1"/>
    <property type="molecule type" value="Genomic_DNA"/>
</dbReference>
<dbReference type="AlphaFoldDB" id="A0A562IQF9"/>
<dbReference type="OrthoDB" id="9512763at2"/>
<keyword evidence="3" id="KW-1185">Reference proteome</keyword>
<feature type="signal peptide" evidence="1">
    <location>
        <begin position="1"/>
        <end position="27"/>
    </location>
</feature>
<accession>A0A562IQF9</accession>
<sequence length="164" mass="16984">MRTTWLRAAAAALAAVPALGLTACADAAGIPAGSAVEDLTAADAFDGTSVEGAYDARFRADLPLHVGQQARLSAVVAEVITSRVVTITSTRPSVVEPLLVVGATAGDRLAPGTVVLVTGLVRESFTVPDAEDELRTDLDDALFQAWMREPYVLADDVRPLPGTG</sequence>
<evidence type="ECO:0000313" key="3">
    <source>
        <dbReference type="Proteomes" id="UP000321490"/>
    </source>
</evidence>
<keyword evidence="1" id="KW-0732">Signal</keyword>
<proteinExistence type="predicted"/>
<feature type="chain" id="PRO_5039684844" description="Lipoprotein" evidence="1">
    <location>
        <begin position="28"/>
        <end position="164"/>
    </location>
</feature>
<gene>
    <name evidence="2" type="ORF">JD78_01802</name>
</gene>
<protein>
    <recommendedName>
        <fullName evidence="4">Lipoprotein</fullName>
    </recommendedName>
</protein>
<organism evidence="2 3">
    <name type="scientific">Modestobacter roseus</name>
    <dbReference type="NCBI Taxonomy" id="1181884"/>
    <lineage>
        <taxon>Bacteria</taxon>
        <taxon>Bacillati</taxon>
        <taxon>Actinomycetota</taxon>
        <taxon>Actinomycetes</taxon>
        <taxon>Geodermatophilales</taxon>
        <taxon>Geodermatophilaceae</taxon>
        <taxon>Modestobacter</taxon>
    </lineage>
</organism>
<evidence type="ECO:0000313" key="2">
    <source>
        <dbReference type="EMBL" id="TWH73279.1"/>
    </source>
</evidence>
<dbReference type="RefSeq" id="WP_153358864.1">
    <property type="nucleotide sequence ID" value="NZ_ML762485.1"/>
</dbReference>